<gene>
    <name evidence="2" type="ORF">KCU98_g7019</name>
</gene>
<comment type="caution">
    <text evidence="2">The sequence shown here is derived from an EMBL/GenBank/DDBJ whole genome shotgun (WGS) entry which is preliminary data.</text>
</comment>
<dbReference type="Proteomes" id="UP000729357">
    <property type="component" value="Unassembled WGS sequence"/>
</dbReference>
<organism evidence="2 3">
    <name type="scientific">Aureobasidium melanogenum</name>
    <name type="common">Aureobasidium pullulans var. melanogenum</name>
    <dbReference type="NCBI Taxonomy" id="46634"/>
    <lineage>
        <taxon>Eukaryota</taxon>
        <taxon>Fungi</taxon>
        <taxon>Dikarya</taxon>
        <taxon>Ascomycota</taxon>
        <taxon>Pezizomycotina</taxon>
        <taxon>Dothideomycetes</taxon>
        <taxon>Dothideomycetidae</taxon>
        <taxon>Dothideales</taxon>
        <taxon>Saccotheciaceae</taxon>
        <taxon>Aureobasidium</taxon>
    </lineage>
</organism>
<proteinExistence type="predicted"/>
<feature type="non-terminal residue" evidence="2">
    <location>
        <position position="1"/>
    </location>
</feature>
<dbReference type="PROSITE" id="PS50097">
    <property type="entry name" value="BTB"/>
    <property type="match status" value="1"/>
</dbReference>
<evidence type="ECO:0000313" key="3">
    <source>
        <dbReference type="Proteomes" id="UP000729357"/>
    </source>
</evidence>
<feature type="domain" description="BTB" evidence="1">
    <location>
        <begin position="12"/>
        <end position="81"/>
    </location>
</feature>
<dbReference type="EMBL" id="JAHFXS010000761">
    <property type="protein sequence ID" value="KAG9982095.1"/>
    <property type="molecule type" value="Genomic_DNA"/>
</dbReference>
<dbReference type="SUPFAM" id="SSF54695">
    <property type="entry name" value="POZ domain"/>
    <property type="match status" value="1"/>
</dbReference>
<evidence type="ECO:0000313" key="2">
    <source>
        <dbReference type="EMBL" id="KAG9982095.1"/>
    </source>
</evidence>
<dbReference type="PANTHER" id="PTHR47843">
    <property type="entry name" value="BTB DOMAIN-CONTAINING PROTEIN-RELATED"/>
    <property type="match status" value="1"/>
</dbReference>
<protein>
    <recommendedName>
        <fullName evidence="1">BTB domain-containing protein</fullName>
    </recommendedName>
</protein>
<name>A0A9P8FTC9_AURME</name>
<dbReference type="Gene3D" id="3.30.710.10">
    <property type="entry name" value="Potassium Channel Kv1.1, Chain A"/>
    <property type="match status" value="1"/>
</dbReference>
<dbReference type="InterPro" id="IPR000210">
    <property type="entry name" value="BTB/POZ_dom"/>
</dbReference>
<dbReference type="AlphaFoldDB" id="A0A9P8FTC9"/>
<accession>A0A9P8FTC9</accession>
<evidence type="ECO:0000259" key="1">
    <source>
        <dbReference type="PROSITE" id="PS50097"/>
    </source>
</evidence>
<sequence length="88" mass="9826">MSVRSNITGPFAEITVGAASSAVVFNLPKELLCKSSTYFTAALNNGFSETTTQRIVLDDDDPDIFRTYAVWLFQEELKRDCLDEVSRV</sequence>
<dbReference type="InterPro" id="IPR011333">
    <property type="entry name" value="SKP1/BTB/POZ_sf"/>
</dbReference>
<keyword evidence="3" id="KW-1185">Reference proteome</keyword>
<reference evidence="2" key="2">
    <citation type="submission" date="2021-08" db="EMBL/GenBank/DDBJ databases">
        <authorList>
            <person name="Gostincar C."/>
            <person name="Sun X."/>
            <person name="Song Z."/>
            <person name="Gunde-Cimerman N."/>
        </authorList>
    </citation>
    <scope>NUCLEOTIDE SEQUENCE</scope>
    <source>
        <strain evidence="2">EXF-9298</strain>
    </source>
</reference>
<reference evidence="2" key="1">
    <citation type="journal article" date="2021" name="J Fungi (Basel)">
        <title>Virulence traits and population genomics of the black yeast Aureobasidium melanogenum.</title>
        <authorList>
            <person name="Cernosa A."/>
            <person name="Sun X."/>
            <person name="Gostincar C."/>
            <person name="Fang C."/>
            <person name="Gunde-Cimerman N."/>
            <person name="Song Z."/>
        </authorList>
    </citation>
    <scope>NUCLEOTIDE SEQUENCE</scope>
    <source>
        <strain evidence="2">EXF-9298</strain>
    </source>
</reference>